<dbReference type="eggNOG" id="KOG1156">
    <property type="taxonomic scope" value="Eukaryota"/>
</dbReference>
<dbReference type="SUPFAM" id="SSF48452">
    <property type="entry name" value="TPR-like"/>
    <property type="match status" value="3"/>
</dbReference>
<keyword evidence="2" id="KW-0802">TPR repeat</keyword>
<dbReference type="EMBL" id="AFWA02000017">
    <property type="protein sequence ID" value="EMR08274.1"/>
    <property type="molecule type" value="Genomic_DNA"/>
</dbReference>
<proteinExistence type="predicted"/>
<protein>
    <submittedName>
        <fullName evidence="4">Uncharacterized protein</fullName>
    </submittedName>
</protein>
<dbReference type="Gene3D" id="1.25.40.1010">
    <property type="match status" value="1"/>
</dbReference>
<dbReference type="GeneID" id="19897126"/>
<organism evidence="4 5">
    <name type="scientific">Pneumocystis murina (strain B123)</name>
    <name type="common">Mouse pneumocystis pneumonia agent</name>
    <name type="synonym">Pneumocystis carinii f. sp. muris</name>
    <dbReference type="NCBI Taxonomy" id="1069680"/>
    <lineage>
        <taxon>Eukaryota</taxon>
        <taxon>Fungi</taxon>
        <taxon>Dikarya</taxon>
        <taxon>Ascomycota</taxon>
        <taxon>Taphrinomycotina</taxon>
        <taxon>Pneumocystomycetes</taxon>
        <taxon>Pneumocystaceae</taxon>
        <taxon>Pneumocystis</taxon>
    </lineage>
</organism>
<dbReference type="OMA" id="MEMRADY"/>
<dbReference type="InterPro" id="IPR019734">
    <property type="entry name" value="TPR_rpt"/>
</dbReference>
<evidence type="ECO:0000313" key="4">
    <source>
        <dbReference type="EMBL" id="EMR08274.1"/>
    </source>
</evidence>
<reference evidence="5" key="1">
    <citation type="journal article" date="2016" name="Nat. Commun.">
        <title>Genome analysis of three Pneumocystis species reveals adaptation mechanisms to life exclusively in mammalian hosts.</title>
        <authorList>
            <person name="Ma L."/>
            <person name="Chen Z."/>
            <person name="Huang D.W."/>
            <person name="Kutty G."/>
            <person name="Ishihara M."/>
            <person name="Wang H."/>
            <person name="Abouelleil A."/>
            <person name="Bishop L."/>
            <person name="Davey E."/>
            <person name="Deng R."/>
            <person name="Deng X."/>
            <person name="Fan L."/>
            <person name="Fantoni G."/>
            <person name="Fitzgerald M."/>
            <person name="Gogineni E."/>
            <person name="Goldberg J.M."/>
            <person name="Handley G."/>
            <person name="Hu X."/>
            <person name="Huber C."/>
            <person name="Jiao X."/>
            <person name="Jones K."/>
            <person name="Levin J.Z."/>
            <person name="Liu Y."/>
            <person name="Macdonald P."/>
            <person name="Melnikov A."/>
            <person name="Raley C."/>
            <person name="Sassi M."/>
            <person name="Sherman B.T."/>
            <person name="Song X."/>
            <person name="Sykes S."/>
            <person name="Tran B."/>
            <person name="Walsh L."/>
            <person name="Xia Y."/>
            <person name="Yang J."/>
            <person name="Young S."/>
            <person name="Zeng Q."/>
            <person name="Zheng X."/>
            <person name="Stephens R."/>
            <person name="Nusbaum C."/>
            <person name="Birren B.W."/>
            <person name="Azadi P."/>
            <person name="Lempicki R.A."/>
            <person name="Cuomo C.A."/>
            <person name="Kovacs J.A."/>
        </authorList>
    </citation>
    <scope>NUCLEOTIDE SEQUENCE [LARGE SCALE GENOMIC DNA]</scope>
    <source>
        <strain evidence="5">B123</strain>
    </source>
</reference>
<dbReference type="VEuPathDB" id="FungiDB:PNEG_03439"/>
<sequence length="811" mass="95798">MAKQDLGPKEASLFRQIIKLYEIKQYKKSLKNADQILKKYPEHGETLAMKGLILTLLNKKSEGYEHAHRGLRNNLTSHICWHVFGLLHRLDKNYNEAIKCYLNALKYDKENLQILRDLALLQTHKRLFIQLVNTRNILLQLNPKQRQNWTAYALANYLNGDILASEKVLTIYENISGNNLRNYENSETILYKCTIIMELGNYIEALNYINSVECQVIDKMSIMEIKAKCFLKLQKKEAIAEYIKLLDRNSENCEYYMDLAKAKGLKNKNEVIDTNGLKQMYIDLEKRYPGSYVAKRLLLDFLSGDEFKIAINKYLKRLFKKGTPSTFISIKCLYSDKEKKDIIQNSVEQYLDNLYLKKDILCGVENETKNNDPTLLLWILYFLAQHYDYLRETEKALMYINRAIEHTPTLVELYLTKARIYKHSGNTQLAMFFLNNARKLDLQDRYINTKCAKYMLRNDCNEEALNILSLFTKINIIDGPIDDLVDMQCIWFILEDGQSFLRQKKYNIALKRFETIRKIFNIWSEDQFDFHSYSLRKGTIRTYINCLKWEDNLFSHPFYLKAAQLAIKIYVLLYDYPNLKNDLNYIDSIAFDNKETLKQMENIQFQNNNLNKKYKENEKLNFDDDPNGNKLIQTENPLQDALRFLSPLQSLVLDNIQIYILGFEIYFRQKNYSQALKCILNAQKLDLYHPELHLQIIYFKKNFKNILESQDVEEITQKKNEIFSTDITEYDLNEEFYKYTKNFSAYHVLSYIKSLVLINELSHLEKAIVQLLSFDNIVVFREAFDIVTEDRLKSLFKKLILAKFPLATGFD</sequence>
<gene>
    <name evidence="4" type="ORF">PNEG_03439</name>
</gene>
<dbReference type="AlphaFoldDB" id="M7PCW1"/>
<evidence type="ECO:0000256" key="1">
    <source>
        <dbReference type="ARBA" id="ARBA00022737"/>
    </source>
</evidence>
<keyword evidence="3" id="KW-0175">Coiled coil</keyword>
<keyword evidence="5" id="KW-1185">Reference proteome</keyword>
<dbReference type="GO" id="GO:0031415">
    <property type="term" value="C:NatA complex"/>
    <property type="evidence" value="ECO:0007669"/>
    <property type="project" value="EnsemblFungi"/>
</dbReference>
<comment type="caution">
    <text evidence="4">The sequence shown here is derived from an EMBL/GenBank/DDBJ whole genome shotgun (WGS) entry which is preliminary data.</text>
</comment>
<feature type="coiled-coil region" evidence="3">
    <location>
        <begin position="593"/>
        <end position="620"/>
    </location>
</feature>
<dbReference type="PANTHER" id="PTHR22767">
    <property type="entry name" value="N-TERMINAL ACETYLTRANSFERASE-RELATED"/>
    <property type="match status" value="1"/>
</dbReference>
<dbReference type="OrthoDB" id="10263032at2759"/>
<dbReference type="FunFam" id="1.25.40.1040:FF:000003">
    <property type="entry name" value="N-terminal acetyltransferase A, auxiliary subunit"/>
    <property type="match status" value="1"/>
</dbReference>
<dbReference type="Pfam" id="PF13181">
    <property type="entry name" value="TPR_8"/>
    <property type="match status" value="1"/>
</dbReference>
<dbReference type="RefSeq" id="XP_007875526.1">
    <property type="nucleotide sequence ID" value="XM_007877335.1"/>
</dbReference>
<evidence type="ECO:0000256" key="2">
    <source>
        <dbReference type="ARBA" id="ARBA00022803"/>
    </source>
</evidence>
<dbReference type="SMART" id="SM00028">
    <property type="entry name" value="TPR"/>
    <property type="match status" value="5"/>
</dbReference>
<evidence type="ECO:0000256" key="3">
    <source>
        <dbReference type="SAM" id="Coils"/>
    </source>
</evidence>
<dbReference type="Gene3D" id="1.25.40.1040">
    <property type="match status" value="1"/>
</dbReference>
<dbReference type="Proteomes" id="UP000011958">
    <property type="component" value="Unassembled WGS sequence"/>
</dbReference>
<evidence type="ECO:0000313" key="5">
    <source>
        <dbReference type="Proteomes" id="UP000011958"/>
    </source>
</evidence>
<accession>M7PCW1</accession>
<keyword evidence="1" id="KW-0677">Repeat</keyword>
<dbReference type="InterPro" id="IPR011990">
    <property type="entry name" value="TPR-like_helical_dom_sf"/>
</dbReference>
<dbReference type="InterPro" id="IPR021183">
    <property type="entry name" value="NatA_aux_su"/>
</dbReference>
<dbReference type="STRING" id="1069680.M7PCW1"/>
<dbReference type="Pfam" id="PF12569">
    <property type="entry name" value="NatA_aux_su"/>
    <property type="match status" value="1"/>
</dbReference>
<dbReference type="GO" id="GO:0010698">
    <property type="term" value="F:acetyltransferase activator activity"/>
    <property type="evidence" value="ECO:0007669"/>
    <property type="project" value="EnsemblFungi"/>
</dbReference>
<dbReference type="PIRSF" id="PIRSF000422">
    <property type="entry name" value="N-terminal-AcTrfase-A_aux_su"/>
    <property type="match status" value="1"/>
</dbReference>
<dbReference type="PANTHER" id="PTHR22767:SF2">
    <property type="entry name" value="N(ALPHA)-ACETYLTRANSFERASE 15_16, ISOFORM A"/>
    <property type="match status" value="1"/>
</dbReference>
<name>M7PCW1_PNEMU</name>
<dbReference type="HOGENOM" id="CLU_006686_0_0_1"/>